<feature type="region of interest" description="Disordered" evidence="2">
    <location>
        <begin position="295"/>
        <end position="325"/>
    </location>
</feature>
<feature type="coiled-coil region" evidence="1">
    <location>
        <begin position="103"/>
        <end position="130"/>
    </location>
</feature>
<protein>
    <recommendedName>
        <fullName evidence="6">DUF4139 domain-containing protein</fullName>
    </recommendedName>
</protein>
<evidence type="ECO:0000313" key="5">
    <source>
        <dbReference type="EMBL" id="CBX31332.1"/>
    </source>
</evidence>
<feature type="domain" description="DUF4139" evidence="3">
    <location>
        <begin position="221"/>
        <end position="519"/>
    </location>
</feature>
<keyword evidence="1" id="KW-0175">Coiled coil</keyword>
<feature type="compositionally biased region" description="Polar residues" evidence="2">
    <location>
        <begin position="310"/>
        <end position="321"/>
    </location>
</feature>
<proteinExistence type="predicted"/>
<evidence type="ECO:0000256" key="1">
    <source>
        <dbReference type="SAM" id="Coils"/>
    </source>
</evidence>
<dbReference type="Pfam" id="PF13600">
    <property type="entry name" value="DUF4140"/>
    <property type="match status" value="1"/>
</dbReference>
<evidence type="ECO:0008006" key="6">
    <source>
        <dbReference type="Google" id="ProtNLM"/>
    </source>
</evidence>
<dbReference type="InterPro" id="IPR037291">
    <property type="entry name" value="DUF4139"/>
</dbReference>
<evidence type="ECO:0000256" key="2">
    <source>
        <dbReference type="SAM" id="MobiDB-lite"/>
    </source>
</evidence>
<dbReference type="InterPro" id="IPR011935">
    <property type="entry name" value="CHP02231"/>
</dbReference>
<gene>
    <name evidence="5" type="ORF">N47_E48440</name>
</gene>
<dbReference type="EMBL" id="FR695877">
    <property type="protein sequence ID" value="CBX31332.1"/>
    <property type="molecule type" value="Genomic_DNA"/>
</dbReference>
<sequence length="528" mass="60145">MKFCITFGGKRMIKHYAWICTMAIAVFLCLYPFSAGAVPKEVTIYPESAQILEETKAHLNPVGKDLQRAVFFLPGQADPNSLVTCLTIKTGLRIKDQTWRQVIRRDDEKINKLRKQIQTLKSERNTLQSIIFSLETQIQFWQYQTKTKSKTLPESINMASSIGKNIQKAYQNKLYHDTELEKLNKQLKGIGDELNQTVAQKETFWEVTILFSGPKMPEALLTYRYFLSGCGWQSMYRIDARVREKQILFSWEAAIWQNSGQDWNEVDLNISTPQPVSSIAPPDLIPLVIKQRSLSKNNSGRRSKKADTPQAITETENQPETLPSVPDKVGRGTFSLWRLGKKTLPTGLRQRFKIKENVWPADFICLIRPSLSSQAFIRATVNLHESIEISHGEATFMIDGSALGTQAFSFTGQEGVFFFGIDPFVTANLFYKPGTKTFFENKQVYKLDLVVDVQNTGTFPVKVRIEEPCPLSNDDRVKLSFQCDPPISVPDNEILIWTFDMAAGQKKSIFTAINITAPKNMNLDQWWQ</sequence>
<accession>E1YJ78</accession>
<dbReference type="Pfam" id="PF13598">
    <property type="entry name" value="DUF4139"/>
    <property type="match status" value="1"/>
</dbReference>
<evidence type="ECO:0000259" key="4">
    <source>
        <dbReference type="Pfam" id="PF13600"/>
    </source>
</evidence>
<dbReference type="AlphaFoldDB" id="E1YJ78"/>
<name>E1YJ78_9BACT</name>
<dbReference type="InterPro" id="IPR025554">
    <property type="entry name" value="DUF4140"/>
</dbReference>
<organism evidence="5">
    <name type="scientific">uncultured Desulfobacterium sp</name>
    <dbReference type="NCBI Taxonomy" id="201089"/>
    <lineage>
        <taxon>Bacteria</taxon>
        <taxon>Pseudomonadati</taxon>
        <taxon>Thermodesulfobacteriota</taxon>
        <taxon>Desulfobacteria</taxon>
        <taxon>Desulfobacterales</taxon>
        <taxon>Desulfobacteriaceae</taxon>
        <taxon>Desulfobacterium</taxon>
        <taxon>environmental samples</taxon>
    </lineage>
</organism>
<feature type="domain" description="DUF4140" evidence="4">
    <location>
        <begin position="42"/>
        <end position="141"/>
    </location>
</feature>
<evidence type="ECO:0000259" key="3">
    <source>
        <dbReference type="Pfam" id="PF13598"/>
    </source>
</evidence>
<dbReference type="PANTHER" id="PTHR31005">
    <property type="entry name" value="DUF4139 DOMAIN-CONTAINING PROTEIN"/>
    <property type="match status" value="1"/>
</dbReference>
<reference evidence="5" key="1">
    <citation type="journal article" date="2011" name="Environ. Microbiol.">
        <title>Genomic insights into the metabolic potential of the polycyclic aromatic hydrocarbon degrading sulfate-reducing Deltaproteobacterium N47.</title>
        <authorList>
            <person name="Bergmann F."/>
            <person name="Selesi D."/>
            <person name="Weinmaier T."/>
            <person name="Tischler P."/>
            <person name="Rattei T."/>
            <person name="Meckenstock R.U."/>
        </authorList>
    </citation>
    <scope>NUCLEOTIDE SEQUENCE</scope>
</reference>
<dbReference type="PANTHER" id="PTHR31005:SF8">
    <property type="entry name" value="DUF4139 DOMAIN-CONTAINING PROTEIN"/>
    <property type="match status" value="1"/>
</dbReference>
<dbReference type="NCBIfam" id="TIGR02231">
    <property type="entry name" value="mucoidy inhibitor MuiA family protein"/>
    <property type="match status" value="1"/>
</dbReference>